<dbReference type="OrthoDB" id="3778144at2"/>
<evidence type="ECO:0000313" key="2">
    <source>
        <dbReference type="EMBL" id="SDO14789.1"/>
    </source>
</evidence>
<gene>
    <name evidence="2" type="ORF">SAMN05192576_3480</name>
</gene>
<sequence>MRDDADFSAYAVARWPSLVRILVLLGSPPDEAHHLARTVLARLRSDWRYRDELGDLDEHTAQTLLECRARQHPTGTPDQAAVVLQALLDVGGPASQADQEEVRREAESVVVDPLELDQVVLLDQQERRARRRRTTRLVVSVVAVLAVVAGGWTWWATRPGPPPGLPDAPVQRVDNPVAVGWYTDDTLQLDRVALTIDDLTSFTQVPQGAVYADGAGEVILVETDGERTRLGTQAPDGAFAASAEDGLVAWVDPGGADELHVYDLAESEEVTSQVVGDLTRVVAVDSATVHVAGPEGAYGLESSPGWTALARLGRDRLLDAAGDALAFQDGPTSLLVTHGPSSIEVPGVGAQLAPEGDHVLTRVGDAQGRVRIFDTVTGQEVDTGLTPDAEVYAAKLGGRGLVTYLVELEQGDPDDGPRLSSSGSLQLVTCPLLDPGLFTTCTVHRTFPRSTPWALEQ</sequence>
<keyword evidence="1" id="KW-0472">Membrane</keyword>
<protein>
    <submittedName>
        <fullName evidence="2">Uncharacterized protein</fullName>
    </submittedName>
</protein>
<reference evidence="2 3" key="1">
    <citation type="submission" date="2016-10" db="EMBL/GenBank/DDBJ databases">
        <authorList>
            <person name="de Groot N.N."/>
        </authorList>
    </citation>
    <scope>NUCLEOTIDE SEQUENCE [LARGE SCALE GENOMIC DNA]</scope>
    <source>
        <strain evidence="2 3">CGMCC 1.11147</strain>
    </source>
</reference>
<proteinExistence type="predicted"/>
<keyword evidence="1" id="KW-0812">Transmembrane</keyword>
<dbReference type="Proteomes" id="UP000199004">
    <property type="component" value="Unassembled WGS sequence"/>
</dbReference>
<dbReference type="SUPFAM" id="SSF82171">
    <property type="entry name" value="DPP6 N-terminal domain-like"/>
    <property type="match status" value="1"/>
</dbReference>
<dbReference type="STRING" id="1005944.SAMN05192576_3480"/>
<feature type="transmembrane region" description="Helical" evidence="1">
    <location>
        <begin position="137"/>
        <end position="155"/>
    </location>
</feature>
<dbReference type="EMBL" id="FNIC01000006">
    <property type="protein sequence ID" value="SDO14789.1"/>
    <property type="molecule type" value="Genomic_DNA"/>
</dbReference>
<evidence type="ECO:0000256" key="1">
    <source>
        <dbReference type="SAM" id="Phobius"/>
    </source>
</evidence>
<keyword evidence="3" id="KW-1185">Reference proteome</keyword>
<dbReference type="AlphaFoldDB" id="A0A1H0H6K3"/>
<name>A0A1H0H6K3_9ACTN</name>
<accession>A0A1H0H6K3</accession>
<dbReference type="RefSeq" id="WP_091026068.1">
    <property type="nucleotide sequence ID" value="NZ_BKAE01000008.1"/>
</dbReference>
<keyword evidence="1" id="KW-1133">Transmembrane helix</keyword>
<organism evidence="2 3">
    <name type="scientific">Nocardioides szechwanensis</name>
    <dbReference type="NCBI Taxonomy" id="1005944"/>
    <lineage>
        <taxon>Bacteria</taxon>
        <taxon>Bacillati</taxon>
        <taxon>Actinomycetota</taxon>
        <taxon>Actinomycetes</taxon>
        <taxon>Propionibacteriales</taxon>
        <taxon>Nocardioidaceae</taxon>
        <taxon>Nocardioides</taxon>
    </lineage>
</organism>
<evidence type="ECO:0000313" key="3">
    <source>
        <dbReference type="Proteomes" id="UP000199004"/>
    </source>
</evidence>